<dbReference type="InterPro" id="IPR012038">
    <property type="entry name" value="UCP009471"/>
</dbReference>
<gene>
    <name evidence="2" type="ORF">D3218_07875</name>
</gene>
<comment type="caution">
    <text evidence="2">The sequence shown here is derived from an EMBL/GenBank/DDBJ whole genome shotgun (WGS) entry which is preliminary data.</text>
</comment>
<evidence type="ECO:0000259" key="1">
    <source>
        <dbReference type="Pfam" id="PF06742"/>
    </source>
</evidence>
<feature type="domain" description="DUF1214" evidence="1">
    <location>
        <begin position="71"/>
        <end position="170"/>
    </location>
</feature>
<protein>
    <submittedName>
        <fullName evidence="2">DUF1214 domain-containing protein</fullName>
    </submittedName>
</protein>
<sequence>MRFLLLTLLAIGVALGLGTWSAARMLESYEGADIQIVGPWHADRTAGSPTADPYSKARLARSGDLTLGLGEGVAFQARVDTQGRELRRECDYRLEGAYPPARIATLSAFDLAGQPVPVAEGRPSHLVSLHWMRSDDNRAVISVGPRAKAGNWLAVEGTGGYVLALTFYDTPISTDIGAAPIAMPFIVRTGCLVDG</sequence>
<dbReference type="Proteomes" id="UP000265750">
    <property type="component" value="Unassembled WGS sequence"/>
</dbReference>
<dbReference type="SUPFAM" id="SSF160935">
    <property type="entry name" value="VPA0735-like"/>
    <property type="match status" value="1"/>
</dbReference>
<dbReference type="AlphaFoldDB" id="A0A3A1WJF0"/>
<dbReference type="EMBL" id="QYRN01000004">
    <property type="protein sequence ID" value="RIY01279.1"/>
    <property type="molecule type" value="Genomic_DNA"/>
</dbReference>
<reference evidence="3" key="1">
    <citation type="submission" date="2018-09" db="EMBL/GenBank/DDBJ databases">
        <authorList>
            <person name="Tuo L."/>
        </authorList>
    </citation>
    <scope>NUCLEOTIDE SEQUENCE [LARGE SCALE GENOMIC DNA]</scope>
    <source>
        <strain evidence="3">M2BS4Y-1</strain>
    </source>
</reference>
<evidence type="ECO:0000313" key="3">
    <source>
        <dbReference type="Proteomes" id="UP000265750"/>
    </source>
</evidence>
<dbReference type="RefSeq" id="WP_119539414.1">
    <property type="nucleotide sequence ID" value="NZ_QYRN01000004.1"/>
</dbReference>
<accession>A0A3A1WJF0</accession>
<dbReference type="InterPro" id="IPR010621">
    <property type="entry name" value="DUF1214"/>
</dbReference>
<dbReference type="Pfam" id="PF06742">
    <property type="entry name" value="DUF1214"/>
    <property type="match status" value="1"/>
</dbReference>
<proteinExistence type="predicted"/>
<evidence type="ECO:0000313" key="2">
    <source>
        <dbReference type="EMBL" id="RIY01279.1"/>
    </source>
</evidence>
<organism evidence="2 3">
    <name type="scientific">Aureimonas flava</name>
    <dbReference type="NCBI Taxonomy" id="2320271"/>
    <lineage>
        <taxon>Bacteria</taxon>
        <taxon>Pseudomonadati</taxon>
        <taxon>Pseudomonadota</taxon>
        <taxon>Alphaproteobacteria</taxon>
        <taxon>Hyphomicrobiales</taxon>
        <taxon>Aurantimonadaceae</taxon>
        <taxon>Aureimonas</taxon>
    </lineage>
</organism>
<dbReference type="PIRSF" id="PIRSF009471">
    <property type="entry name" value="UCP009471"/>
    <property type="match status" value="1"/>
</dbReference>
<keyword evidence="3" id="KW-1185">Reference proteome</keyword>
<name>A0A3A1WJF0_9HYPH</name>
<dbReference type="OrthoDB" id="7837485at2"/>